<dbReference type="PROSITE" id="PS50113">
    <property type="entry name" value="PAC"/>
    <property type="match status" value="3"/>
</dbReference>
<evidence type="ECO:0000259" key="8">
    <source>
        <dbReference type="PROSITE" id="PS50113"/>
    </source>
</evidence>
<evidence type="ECO:0000256" key="6">
    <source>
        <dbReference type="SAM" id="Coils"/>
    </source>
</evidence>
<dbReference type="SMART" id="SM00388">
    <property type="entry name" value="HisKA"/>
    <property type="match status" value="1"/>
</dbReference>
<evidence type="ECO:0000256" key="2">
    <source>
        <dbReference type="ARBA" id="ARBA00012438"/>
    </source>
</evidence>
<dbReference type="InterPro" id="IPR003594">
    <property type="entry name" value="HATPase_dom"/>
</dbReference>
<dbReference type="SUPFAM" id="SSF47384">
    <property type="entry name" value="Homodimeric domain of signal transducing histidine kinase"/>
    <property type="match status" value="1"/>
</dbReference>
<feature type="domain" description="PAC" evidence="8">
    <location>
        <begin position="631"/>
        <end position="686"/>
    </location>
</feature>
<dbReference type="Proteomes" id="UP000317646">
    <property type="component" value="Unassembled WGS sequence"/>
</dbReference>
<dbReference type="SMART" id="SM00091">
    <property type="entry name" value="PAS"/>
    <property type="match status" value="5"/>
</dbReference>
<keyword evidence="4" id="KW-0808">Transferase</keyword>
<dbReference type="InterPro" id="IPR013656">
    <property type="entry name" value="PAS_4"/>
</dbReference>
<evidence type="ECO:0000256" key="5">
    <source>
        <dbReference type="ARBA" id="ARBA00022777"/>
    </source>
</evidence>
<dbReference type="EMBL" id="RCYZ01000015">
    <property type="protein sequence ID" value="TPG58701.1"/>
    <property type="molecule type" value="Genomic_DNA"/>
</dbReference>
<sequence>MPPAEAPAPANFSPELLPALLDLSLTGIVLYEPVRDASGAVVDLAFAYLNPAAQRMLRLPARPAATFLAQFPAGRNEGFAFHRDTFLGDAPGQFDVNYQADGYDNYFRIAARRVGGQLLVSFTDTADQPRTAVEEALRASQAREQTARAEAQRQRRQLDNVLMQAPAMICVLEGPSHRFQFVNGPYQGLVGRRPLLGLPIAEAMPELAGQPIFELLDGVYRTGEPFFANEMLVQLDHDNSGAALGERYYNFTYQARRDLAGAIDGILVFAYEVTVQVLARRTAEASSAQAAVLNEQLDGLNEELAATNEELQATNEEFLASNTALARTQQTLEATNRALLKAARRAADAQATAEAARAELARVFEQAPVAIAILEGPAHVVALANPEMGLIWGRSPALIIGRPHFEALPDLAGQGFEAIFADVLRTGHPYYLREQPVHMDRTGDGQPTLGYFHIAYQPLRDGQGQISGITASAADVTAQVLARQQVQNLNEELAAINEELRASNEELLVNNAALAAAQQALGALNQELEARVARRTGEVRAALAEAEQQREQLRVQQGLLRQILRQMPAAIATLTGPQHRYTFFNDQYRALAAGRTQLGRTVAEVLPEVAAQGFVNLLDEVYRTGQPFVGVEMPIQLHDARTGQTEQRYLDFAYQPLFDGQDQLHGILAFIVDATEKVLARQQLDALQAKVLAAAQRRAAEREALYQVFEQTPAAVLLLRESGHRIEYFNPAYGALFPGRLVPGQALAEALPELVEQAFVALLDEVYRTGQPYVGIEVPMRFTPAPGQPAATAYFNFNYQPYREGDAVVGISVFAYDVTEQVQARQQREAQQRELRRVFEQAPVAICVFRGPHYVLDVLNPLMAQMLGHPLAQLLGRPFAEALPEMQDQGLPELLAEVWRSGQPFVAVERPVQLNYHAPGAPGHFNFVYEPLRDEQGQVVAITCVAVDATDQVRARAQVQTLNEELAAINKELRATNDRLSRTNADLDTFVYTASHDLKAPIANIEGLLEALREQLPPAALQAELVPRLLAMMQGAVERFQQTLVHLTDVSKLQLAQAEPPEPVDLPALAEAIRLDLAPLLTDTRATLLVDLAAVPTVSFSPKNLRSILYNLLSNAAKYHAPDRPPVVALRAYRDAGWVLLEVEDNGLGLSPEQQGRLFGMFQRLHDHVEGSGVGLYTVKKIVENAGGTIAVRSQPGVGSTFTVTLPG</sequence>
<protein>
    <recommendedName>
        <fullName evidence="2">histidine kinase</fullName>
        <ecNumber evidence="2">2.7.13.3</ecNumber>
    </recommendedName>
</protein>
<dbReference type="SUPFAM" id="SSF55874">
    <property type="entry name" value="ATPase domain of HSP90 chaperone/DNA topoisomerase II/histidine kinase"/>
    <property type="match status" value="1"/>
</dbReference>
<feature type="domain" description="PAC" evidence="8">
    <location>
        <begin position="433"/>
        <end position="488"/>
    </location>
</feature>
<dbReference type="SMART" id="SM00086">
    <property type="entry name" value="PAC"/>
    <property type="match status" value="3"/>
</dbReference>
<comment type="caution">
    <text evidence="9">The sequence shown here is derived from an EMBL/GenBank/DDBJ whole genome shotgun (WGS) entry which is preliminary data.</text>
</comment>
<keyword evidence="6" id="KW-0175">Coiled coil</keyword>
<dbReference type="CDD" id="cd00082">
    <property type="entry name" value="HisKA"/>
    <property type="match status" value="1"/>
</dbReference>
<dbReference type="EC" id="2.7.13.3" evidence="2"/>
<dbReference type="InterPro" id="IPR035965">
    <property type="entry name" value="PAS-like_dom_sf"/>
</dbReference>
<dbReference type="NCBIfam" id="TIGR00229">
    <property type="entry name" value="sensory_box"/>
    <property type="match status" value="1"/>
</dbReference>
<evidence type="ECO:0000256" key="3">
    <source>
        <dbReference type="ARBA" id="ARBA00022553"/>
    </source>
</evidence>
<dbReference type="InterPro" id="IPR003661">
    <property type="entry name" value="HisK_dim/P_dom"/>
</dbReference>
<dbReference type="PRINTS" id="PR00344">
    <property type="entry name" value="BCTRLSENSOR"/>
</dbReference>
<dbReference type="PANTHER" id="PTHR43304:SF1">
    <property type="entry name" value="PAC DOMAIN-CONTAINING PROTEIN"/>
    <property type="match status" value="1"/>
</dbReference>
<dbReference type="SUPFAM" id="SSF55785">
    <property type="entry name" value="PYP-like sensor domain (PAS domain)"/>
    <property type="match status" value="5"/>
</dbReference>
<dbReference type="InterPro" id="IPR001610">
    <property type="entry name" value="PAC"/>
</dbReference>
<dbReference type="Pfam" id="PF08448">
    <property type="entry name" value="PAS_4"/>
    <property type="match status" value="5"/>
</dbReference>
<feature type="domain" description="Histidine kinase" evidence="7">
    <location>
        <begin position="993"/>
        <end position="1208"/>
    </location>
</feature>
<feature type="coiled-coil region" evidence="6">
    <location>
        <begin position="479"/>
        <end position="563"/>
    </location>
</feature>
<dbReference type="GO" id="GO:0000155">
    <property type="term" value="F:phosphorelay sensor kinase activity"/>
    <property type="evidence" value="ECO:0007669"/>
    <property type="project" value="InterPro"/>
</dbReference>
<dbReference type="Pfam" id="PF02518">
    <property type="entry name" value="HATPase_c"/>
    <property type="match status" value="1"/>
</dbReference>
<reference evidence="9 10" key="1">
    <citation type="journal article" date="2019" name="Environ. Microbiol.">
        <title>Species interactions and distinct microbial communities in high Arctic permafrost affected cryosols are associated with the CH4 and CO2 gas fluxes.</title>
        <authorList>
            <person name="Altshuler I."/>
            <person name="Hamel J."/>
            <person name="Turney S."/>
            <person name="Magnuson E."/>
            <person name="Levesque R."/>
            <person name="Greer C."/>
            <person name="Whyte L.G."/>
        </authorList>
    </citation>
    <scope>NUCLEOTIDE SEQUENCE [LARGE SCALE GENOMIC DNA]</scope>
    <source>
        <strain evidence="9 10">S9.2P</strain>
    </source>
</reference>
<dbReference type="Gene3D" id="3.30.450.20">
    <property type="entry name" value="PAS domain"/>
    <property type="match status" value="5"/>
</dbReference>
<feature type="coiled-coil region" evidence="6">
    <location>
        <begin position="952"/>
        <end position="986"/>
    </location>
</feature>
<dbReference type="InterPro" id="IPR036097">
    <property type="entry name" value="HisK_dim/P_sf"/>
</dbReference>
<dbReference type="InterPro" id="IPR000014">
    <property type="entry name" value="PAS"/>
</dbReference>
<gene>
    <name evidence="9" type="ORF">EAH73_22115</name>
</gene>
<keyword evidence="10" id="KW-1185">Reference proteome</keyword>
<evidence type="ECO:0000313" key="10">
    <source>
        <dbReference type="Proteomes" id="UP000317646"/>
    </source>
</evidence>
<dbReference type="PANTHER" id="PTHR43304">
    <property type="entry name" value="PHYTOCHROME-LIKE PROTEIN CPH1"/>
    <property type="match status" value="1"/>
</dbReference>
<dbReference type="OrthoDB" id="9766459at2"/>
<accession>A0A502GAK3</accession>
<name>A0A502GAK3_9BACT</name>
<keyword evidence="3" id="KW-0597">Phosphoprotein</keyword>
<dbReference type="InterPro" id="IPR005467">
    <property type="entry name" value="His_kinase_dom"/>
</dbReference>
<organism evidence="9 10">
    <name type="scientific">Hymenobacter nivis</name>
    <dbReference type="NCBI Taxonomy" id="1850093"/>
    <lineage>
        <taxon>Bacteria</taxon>
        <taxon>Pseudomonadati</taxon>
        <taxon>Bacteroidota</taxon>
        <taxon>Cytophagia</taxon>
        <taxon>Cytophagales</taxon>
        <taxon>Hymenobacteraceae</taxon>
        <taxon>Hymenobacter</taxon>
    </lineage>
</organism>
<evidence type="ECO:0000259" key="7">
    <source>
        <dbReference type="PROSITE" id="PS50109"/>
    </source>
</evidence>
<proteinExistence type="predicted"/>
<dbReference type="Gene3D" id="3.30.565.10">
    <property type="entry name" value="Histidine kinase-like ATPase, C-terminal domain"/>
    <property type="match status" value="1"/>
</dbReference>
<dbReference type="SMART" id="SM00387">
    <property type="entry name" value="HATPase_c"/>
    <property type="match status" value="1"/>
</dbReference>
<dbReference type="Gene3D" id="1.10.287.130">
    <property type="match status" value="1"/>
</dbReference>
<dbReference type="PROSITE" id="PS50109">
    <property type="entry name" value="HIS_KIN"/>
    <property type="match status" value="1"/>
</dbReference>
<evidence type="ECO:0000256" key="1">
    <source>
        <dbReference type="ARBA" id="ARBA00000085"/>
    </source>
</evidence>
<dbReference type="AlphaFoldDB" id="A0A502GAK3"/>
<evidence type="ECO:0000313" key="9">
    <source>
        <dbReference type="EMBL" id="TPG58701.1"/>
    </source>
</evidence>
<dbReference type="RefSeq" id="WP_140469624.1">
    <property type="nucleotide sequence ID" value="NZ_RCYZ01000015.1"/>
</dbReference>
<feature type="coiled-coil region" evidence="6">
    <location>
        <begin position="283"/>
        <end position="366"/>
    </location>
</feature>
<comment type="catalytic activity">
    <reaction evidence="1">
        <text>ATP + protein L-histidine = ADP + protein N-phospho-L-histidine.</text>
        <dbReference type="EC" id="2.7.13.3"/>
    </reaction>
</comment>
<keyword evidence="5" id="KW-0418">Kinase</keyword>
<evidence type="ECO:0000256" key="4">
    <source>
        <dbReference type="ARBA" id="ARBA00022679"/>
    </source>
</evidence>
<dbReference type="InterPro" id="IPR004358">
    <property type="entry name" value="Sig_transdc_His_kin-like_C"/>
</dbReference>
<feature type="domain" description="PAC" evidence="8">
    <location>
        <begin position="908"/>
        <end position="961"/>
    </location>
</feature>
<dbReference type="InterPro" id="IPR000700">
    <property type="entry name" value="PAS-assoc_C"/>
</dbReference>
<dbReference type="InterPro" id="IPR052162">
    <property type="entry name" value="Sensor_kinase/Photoreceptor"/>
</dbReference>
<dbReference type="InterPro" id="IPR036890">
    <property type="entry name" value="HATPase_C_sf"/>
</dbReference>